<protein>
    <recommendedName>
        <fullName evidence="3">TOMM leader peptide-binding protein</fullName>
    </recommendedName>
</protein>
<dbReference type="Gene3D" id="3.40.50.720">
    <property type="entry name" value="NAD(P)-binding Rossmann-like Domain"/>
    <property type="match status" value="1"/>
</dbReference>
<dbReference type="EMBL" id="JACHWR010000002">
    <property type="protein sequence ID" value="MBB3043321.1"/>
    <property type="molecule type" value="Genomic_DNA"/>
</dbReference>
<organism evidence="1 2">
    <name type="scientific">Nocardioides soli</name>
    <dbReference type="NCBI Taxonomy" id="1036020"/>
    <lineage>
        <taxon>Bacteria</taxon>
        <taxon>Bacillati</taxon>
        <taxon>Actinomycetota</taxon>
        <taxon>Actinomycetes</taxon>
        <taxon>Propionibacteriales</taxon>
        <taxon>Nocardioidaceae</taxon>
        <taxon>Nocardioides</taxon>
    </lineage>
</organism>
<evidence type="ECO:0008006" key="3">
    <source>
        <dbReference type="Google" id="ProtNLM"/>
    </source>
</evidence>
<dbReference type="Proteomes" id="UP000589626">
    <property type="component" value="Unassembled WGS sequence"/>
</dbReference>
<comment type="caution">
    <text evidence="1">The sequence shown here is derived from an EMBL/GenBank/DDBJ whole genome shotgun (WGS) entry which is preliminary data.</text>
</comment>
<evidence type="ECO:0000313" key="2">
    <source>
        <dbReference type="Proteomes" id="UP000589626"/>
    </source>
</evidence>
<accession>A0A7W4Z2X5</accession>
<keyword evidence="2" id="KW-1185">Reference proteome</keyword>
<name>A0A7W4Z2X5_9ACTN</name>
<gene>
    <name evidence="1" type="ORF">FHU40_003139</name>
</gene>
<proteinExistence type="predicted"/>
<dbReference type="RefSeq" id="WP_183593184.1">
    <property type="nucleotide sequence ID" value="NZ_JACHWR010000002.1"/>
</dbReference>
<reference evidence="1 2" key="1">
    <citation type="submission" date="2020-08" db="EMBL/GenBank/DDBJ databases">
        <title>Sequencing the genomes of 1000 actinobacteria strains.</title>
        <authorList>
            <person name="Klenk H.-P."/>
        </authorList>
    </citation>
    <scope>NUCLEOTIDE SEQUENCE [LARGE SCALE GENOMIC DNA]</scope>
    <source>
        <strain evidence="1 2">DSM 105498</strain>
    </source>
</reference>
<evidence type="ECO:0000313" key="1">
    <source>
        <dbReference type="EMBL" id="MBB3043321.1"/>
    </source>
</evidence>
<dbReference type="AlphaFoldDB" id="A0A7W4Z2X5"/>
<sequence length="253" mass="26681">MSSPSSLLRPGLHVVRRDDRHLQIGLDPPWRVIAPDVPDVHLVLAHLASGSPPAPATTDGHRLLRDLTAAGMLRPEPPPAGRVALTGTATLCAEAGRLLAAGPVRPVDDPSHADVVLVLAAGEPSRDLVDDHLRDGRPHLVTGAGARGHRVGPFVVPGVTACLRCVDAHLAERDPRRAVVVEQLSGVAAGPDDAVLAALTVAWAVRDVQAYLAGECPTTWSATVDLDLALSPRPREWRRHPWCGCAWDAVATG</sequence>